<dbReference type="SUPFAM" id="SSF56672">
    <property type="entry name" value="DNA/RNA polymerases"/>
    <property type="match status" value="1"/>
</dbReference>
<dbReference type="PROSITE" id="PS50878">
    <property type="entry name" value="RT_POL"/>
    <property type="match status" value="1"/>
</dbReference>
<dbReference type="InterPro" id="IPR043502">
    <property type="entry name" value="DNA/RNA_pol_sf"/>
</dbReference>
<evidence type="ECO:0000259" key="2">
    <source>
        <dbReference type="PROSITE" id="PS50878"/>
    </source>
</evidence>
<evidence type="ECO:0000256" key="1">
    <source>
        <dbReference type="SAM" id="SignalP"/>
    </source>
</evidence>
<proteinExistence type="predicted"/>
<feature type="signal peptide" evidence="1">
    <location>
        <begin position="1"/>
        <end position="19"/>
    </location>
</feature>
<organism evidence="3 4">
    <name type="scientific">Petrolisthes cinctipes</name>
    <name type="common">Flat porcelain crab</name>
    <dbReference type="NCBI Taxonomy" id="88211"/>
    <lineage>
        <taxon>Eukaryota</taxon>
        <taxon>Metazoa</taxon>
        <taxon>Ecdysozoa</taxon>
        <taxon>Arthropoda</taxon>
        <taxon>Crustacea</taxon>
        <taxon>Multicrustacea</taxon>
        <taxon>Malacostraca</taxon>
        <taxon>Eumalacostraca</taxon>
        <taxon>Eucarida</taxon>
        <taxon>Decapoda</taxon>
        <taxon>Pleocyemata</taxon>
        <taxon>Anomura</taxon>
        <taxon>Galatheoidea</taxon>
        <taxon>Porcellanidae</taxon>
        <taxon>Petrolisthes</taxon>
    </lineage>
</organism>
<feature type="chain" id="PRO_5041971179" description="Reverse transcriptase domain-containing protein" evidence="1">
    <location>
        <begin position="20"/>
        <end position="391"/>
    </location>
</feature>
<reference evidence="3" key="1">
    <citation type="submission" date="2023-10" db="EMBL/GenBank/DDBJ databases">
        <title>Genome assemblies of two species of porcelain crab, Petrolisthes cinctipes and Petrolisthes manimaculis (Anomura: Porcellanidae).</title>
        <authorList>
            <person name="Angst P."/>
        </authorList>
    </citation>
    <scope>NUCLEOTIDE SEQUENCE</scope>
    <source>
        <strain evidence="3">PB745_01</strain>
        <tissue evidence="3">Gill</tissue>
    </source>
</reference>
<sequence length="391" mass="44700">MTSLLVLLDLSAAFDTVDHNLLIENLYCYCVRNGALLLLKSYLSDRSQRVVVGNTISDPLLCGVPQGSVLGPVLFTVYTSSLSFLLDAHGVAHHLYADDTQLYVKIENINETKMQMESLLLDVNLWMLKRKLKLKDNKTEIIIIRGNRRINYLENDLSLNIGGHQLDSVSTVRNLGVHFNSKLNYEENIKQVVKVCNFHIRNLYSVRRFLNKRCLLSLIHSAILSRVDYCNVLWVGLPNYLLKKVQTILNRTARLIFNLPPGTPTTPYLIELHWLPIKARIEFKLCLLIFKALKFGEPDYLADLLRSPAAHSGAIRRSNDDALRLEEPVAVHQSSFANRSFSHVAPELYNKLPLSMRQFDSVELFKKQLKTQLFTKSYDLVRGSVTEIYQL</sequence>
<dbReference type="InterPro" id="IPR000477">
    <property type="entry name" value="RT_dom"/>
</dbReference>
<keyword evidence="1" id="KW-0732">Signal</keyword>
<keyword evidence="4" id="KW-1185">Reference proteome</keyword>
<evidence type="ECO:0000313" key="3">
    <source>
        <dbReference type="EMBL" id="KAK3878371.1"/>
    </source>
</evidence>
<name>A0AAE1FRM7_PETCI</name>
<dbReference type="PANTHER" id="PTHR33332">
    <property type="entry name" value="REVERSE TRANSCRIPTASE DOMAIN-CONTAINING PROTEIN"/>
    <property type="match status" value="1"/>
</dbReference>
<dbReference type="EMBL" id="JAWQEG010001559">
    <property type="protein sequence ID" value="KAK3878371.1"/>
    <property type="molecule type" value="Genomic_DNA"/>
</dbReference>
<comment type="caution">
    <text evidence="3">The sequence shown here is derived from an EMBL/GenBank/DDBJ whole genome shotgun (WGS) entry which is preliminary data.</text>
</comment>
<dbReference type="Pfam" id="PF00078">
    <property type="entry name" value="RVT_1"/>
    <property type="match status" value="1"/>
</dbReference>
<gene>
    <name evidence="3" type="ORF">Pcinc_016955</name>
</gene>
<accession>A0AAE1FRM7</accession>
<dbReference type="GO" id="GO:0071897">
    <property type="term" value="P:DNA biosynthetic process"/>
    <property type="evidence" value="ECO:0007669"/>
    <property type="project" value="UniProtKB-ARBA"/>
</dbReference>
<feature type="domain" description="Reverse transcriptase" evidence="2">
    <location>
        <begin position="1"/>
        <end position="157"/>
    </location>
</feature>
<dbReference type="Proteomes" id="UP001286313">
    <property type="component" value="Unassembled WGS sequence"/>
</dbReference>
<protein>
    <recommendedName>
        <fullName evidence="2">Reverse transcriptase domain-containing protein</fullName>
    </recommendedName>
</protein>
<dbReference type="AlphaFoldDB" id="A0AAE1FRM7"/>
<evidence type="ECO:0000313" key="4">
    <source>
        <dbReference type="Proteomes" id="UP001286313"/>
    </source>
</evidence>